<dbReference type="PANTHER" id="PTHR23248:SF9">
    <property type="entry name" value="PHOSPHOLIPID SCRAMBLASE"/>
    <property type="match status" value="1"/>
</dbReference>
<accession>A0A2K3DY16</accession>
<dbReference type="EMBL" id="CM008964">
    <property type="protein sequence ID" value="PNW85436.1"/>
    <property type="molecule type" value="Genomic_DNA"/>
</dbReference>
<protein>
    <recommendedName>
        <fullName evidence="6">Phospholipid scramblase</fullName>
    </recommendedName>
</protein>
<reference evidence="4 5" key="1">
    <citation type="journal article" date="2007" name="Science">
        <title>The Chlamydomonas genome reveals the evolution of key animal and plant functions.</title>
        <authorList>
            <person name="Merchant S.S."/>
            <person name="Prochnik S.E."/>
            <person name="Vallon O."/>
            <person name="Harris E.H."/>
            <person name="Karpowicz S.J."/>
            <person name="Witman G.B."/>
            <person name="Terry A."/>
            <person name="Salamov A."/>
            <person name="Fritz-Laylin L.K."/>
            <person name="Marechal-Drouard L."/>
            <person name="Marshall W.F."/>
            <person name="Qu L.H."/>
            <person name="Nelson D.R."/>
            <person name="Sanderfoot A.A."/>
            <person name="Spalding M.H."/>
            <person name="Kapitonov V.V."/>
            <person name="Ren Q."/>
            <person name="Ferris P."/>
            <person name="Lindquist E."/>
            <person name="Shapiro H."/>
            <person name="Lucas S.M."/>
            <person name="Grimwood J."/>
            <person name="Schmutz J."/>
            <person name="Cardol P."/>
            <person name="Cerutti H."/>
            <person name="Chanfreau G."/>
            <person name="Chen C.L."/>
            <person name="Cognat V."/>
            <person name="Croft M.T."/>
            <person name="Dent R."/>
            <person name="Dutcher S."/>
            <person name="Fernandez E."/>
            <person name="Fukuzawa H."/>
            <person name="Gonzalez-Ballester D."/>
            <person name="Gonzalez-Halphen D."/>
            <person name="Hallmann A."/>
            <person name="Hanikenne M."/>
            <person name="Hippler M."/>
            <person name="Inwood W."/>
            <person name="Jabbari K."/>
            <person name="Kalanon M."/>
            <person name="Kuras R."/>
            <person name="Lefebvre P.A."/>
            <person name="Lemaire S.D."/>
            <person name="Lobanov A.V."/>
            <person name="Lohr M."/>
            <person name="Manuell A."/>
            <person name="Meier I."/>
            <person name="Mets L."/>
            <person name="Mittag M."/>
            <person name="Mittelmeier T."/>
            <person name="Moroney J.V."/>
            <person name="Moseley J."/>
            <person name="Napoli C."/>
            <person name="Nedelcu A.M."/>
            <person name="Niyogi K."/>
            <person name="Novoselov S.V."/>
            <person name="Paulsen I.T."/>
            <person name="Pazour G."/>
            <person name="Purton S."/>
            <person name="Ral J.P."/>
            <person name="Riano-Pachon D.M."/>
            <person name="Riekhof W."/>
            <person name="Rymarquis L."/>
            <person name="Schroda M."/>
            <person name="Stern D."/>
            <person name="Umen J."/>
            <person name="Willows R."/>
            <person name="Wilson N."/>
            <person name="Zimmer S.L."/>
            <person name="Allmer J."/>
            <person name="Balk J."/>
            <person name="Bisova K."/>
            <person name="Chen C.J."/>
            <person name="Elias M."/>
            <person name="Gendler K."/>
            <person name="Hauser C."/>
            <person name="Lamb M.R."/>
            <person name="Ledford H."/>
            <person name="Long J.C."/>
            <person name="Minagawa J."/>
            <person name="Page M.D."/>
            <person name="Pan J."/>
            <person name="Pootakham W."/>
            <person name="Roje S."/>
            <person name="Rose A."/>
            <person name="Stahlberg E."/>
            <person name="Terauchi A.M."/>
            <person name="Yang P."/>
            <person name="Ball S."/>
            <person name="Bowler C."/>
            <person name="Dieckmann C.L."/>
            <person name="Gladyshev V.N."/>
            <person name="Green P."/>
            <person name="Jorgensen R."/>
            <person name="Mayfield S."/>
            <person name="Mueller-Roeber B."/>
            <person name="Rajamani S."/>
            <person name="Sayre R.T."/>
            <person name="Brokstein P."/>
            <person name="Dubchak I."/>
            <person name="Goodstein D."/>
            <person name="Hornick L."/>
            <person name="Huang Y.W."/>
            <person name="Jhaveri J."/>
            <person name="Luo Y."/>
            <person name="Martinez D."/>
            <person name="Ngau W.C."/>
            <person name="Otillar B."/>
            <person name="Poliakov A."/>
            <person name="Porter A."/>
            <person name="Szajkowski L."/>
            <person name="Werner G."/>
            <person name="Zhou K."/>
            <person name="Grigoriev I.V."/>
            <person name="Rokhsar D.S."/>
            <person name="Grossman A.R."/>
        </authorList>
    </citation>
    <scope>NUCLEOTIDE SEQUENCE [LARGE SCALE GENOMIC DNA]</scope>
    <source>
        <strain evidence="5">CC-503</strain>
    </source>
</reference>
<evidence type="ECO:0000256" key="1">
    <source>
        <dbReference type="ARBA" id="ARBA00005350"/>
    </source>
</evidence>
<dbReference type="InterPro" id="IPR005552">
    <property type="entry name" value="Scramblase"/>
</dbReference>
<dbReference type="GeneID" id="5717454"/>
<dbReference type="Proteomes" id="UP000006906">
    <property type="component" value="Chromosome 3"/>
</dbReference>
<dbReference type="InParanoid" id="A0A2K3DY16"/>
<dbReference type="GO" id="GO:0017121">
    <property type="term" value="P:plasma membrane phospholipid scrambling"/>
    <property type="evidence" value="ECO:0000318"/>
    <property type="project" value="GO_Central"/>
</dbReference>
<dbReference type="PaxDb" id="3055-EDP04495"/>
<dbReference type="KEGG" id="cre:CHLRE_03g186350v5"/>
<keyword evidence="5" id="KW-1185">Reference proteome</keyword>
<feature type="coiled-coil region" evidence="2">
    <location>
        <begin position="9"/>
        <end position="36"/>
    </location>
</feature>
<comment type="similarity">
    <text evidence="1">Belongs to the phospholipid scramblase family.</text>
</comment>
<sequence>MAYSPQTAAHQAALMQQQYQQQLQQYQQQYQQNRAQLAPLPPIRQQYYPSAGGAGSPQPASPLSPAGRAYSGYSAPPQPLLPYQQQAGPPQGAVYAALRASQQLQQPALVAPQVPQQPHPLAPVPPATAGFATTGYAAPSLSPDVAAATAASAATAATVAQQQYFALAQQQQQLMREAAAQAALQAPAAPPAVLAAAYMTPQQQAAMGLNPGAMGYGAGGAAAGYYGQGMAGGGAAGAGVMAANMVGSAPAGAPGGMQPGAAAGVMQAPGQQAMAAAGGYAGNLEALPGVVIKETTQVVDAVMARVGGAYEAANKYHVRALPGHVRAATEPNQPGTWAPSSKEVDMLPEVMFVQEDSSCCLRVCLAAFGGLNLRALQLHMYEGNTEAVTVERPCKMGAGCCCPLEMTIKSRGQQIGMVVEEADSYCGMCYQQCCTCTYTHKVMMGATRESLVHKYSLVAPTCCCGRVNNCCGATCCKPNLFIDVVSPDGKLINAVQKTYGGGGSGDCCRCVFDFSNYVLTFPPGSSHQERLALLVGVLSVEYALFSRKGGENNDNN</sequence>
<name>A0A2K3DY16_CHLRE</name>
<keyword evidence="2" id="KW-0175">Coiled coil</keyword>
<dbReference type="Gramene" id="PNW85436">
    <property type="protein sequence ID" value="PNW85436"/>
    <property type="gene ID" value="CHLRE_03g186350v5"/>
</dbReference>
<evidence type="ECO:0000313" key="4">
    <source>
        <dbReference type="EMBL" id="PNW85436.1"/>
    </source>
</evidence>
<evidence type="ECO:0000256" key="2">
    <source>
        <dbReference type="SAM" id="Coils"/>
    </source>
</evidence>
<proteinExistence type="inferred from homology"/>
<dbReference type="GO" id="GO:0017128">
    <property type="term" value="F:phospholipid scramblase activity"/>
    <property type="evidence" value="ECO:0000318"/>
    <property type="project" value="GO_Central"/>
</dbReference>
<dbReference type="RefSeq" id="XP_042926240.1">
    <property type="nucleotide sequence ID" value="XM_043061111.1"/>
</dbReference>
<dbReference type="PANTHER" id="PTHR23248">
    <property type="entry name" value="PHOSPHOLIPID SCRAMBLASE-RELATED"/>
    <property type="match status" value="1"/>
</dbReference>
<evidence type="ECO:0000313" key="5">
    <source>
        <dbReference type="Proteomes" id="UP000006906"/>
    </source>
</evidence>
<gene>
    <name evidence="4" type="ORF">CHLRE_03g186350v5</name>
</gene>
<dbReference type="GO" id="GO:0005886">
    <property type="term" value="C:plasma membrane"/>
    <property type="evidence" value="ECO:0000318"/>
    <property type="project" value="GO_Central"/>
</dbReference>
<dbReference type="AlphaFoldDB" id="A0A2K3DY16"/>
<evidence type="ECO:0008006" key="6">
    <source>
        <dbReference type="Google" id="ProtNLM"/>
    </source>
</evidence>
<dbReference type="ExpressionAtlas" id="A0A2K3DY16">
    <property type="expression patterns" value="baseline"/>
</dbReference>
<feature type="region of interest" description="Disordered" evidence="3">
    <location>
        <begin position="44"/>
        <end position="88"/>
    </location>
</feature>
<evidence type="ECO:0000256" key="3">
    <source>
        <dbReference type="SAM" id="MobiDB-lite"/>
    </source>
</evidence>
<organism evidence="4 5">
    <name type="scientific">Chlamydomonas reinhardtii</name>
    <name type="common">Chlamydomonas smithii</name>
    <dbReference type="NCBI Taxonomy" id="3055"/>
    <lineage>
        <taxon>Eukaryota</taxon>
        <taxon>Viridiplantae</taxon>
        <taxon>Chlorophyta</taxon>
        <taxon>core chlorophytes</taxon>
        <taxon>Chlorophyceae</taxon>
        <taxon>CS clade</taxon>
        <taxon>Chlamydomonadales</taxon>
        <taxon>Chlamydomonadaceae</taxon>
        <taxon>Chlamydomonas</taxon>
    </lineage>
</organism>
<dbReference type="OrthoDB" id="444338at2759"/>